<dbReference type="RefSeq" id="WP_127011636.1">
    <property type="nucleotide sequence ID" value="NZ_CP031422.1"/>
</dbReference>
<sequence length="141" mass="15152">MTGTAHPTSSPVSLGEVAAHLTDVETFRQAVESCVAVHLITFNGEFGETLTNGAELVAAAEAAGVQRVSVLSGWDESTVEPALRESDLDWALLAPVEFMSNAREWALEIVSERRVRTLADWPCSPMEGRTMITPPTTNPSV</sequence>
<proteinExistence type="predicted"/>
<dbReference type="SUPFAM" id="SSF51735">
    <property type="entry name" value="NAD(P)-binding Rossmann-fold domains"/>
    <property type="match status" value="1"/>
</dbReference>
<reference evidence="1 2" key="1">
    <citation type="submission" date="2018-08" db="EMBL/GenBank/DDBJ databases">
        <title>Microbacterium oxydans strain HG3.</title>
        <authorList>
            <person name="ORTET P."/>
        </authorList>
    </citation>
    <scope>NUCLEOTIDE SEQUENCE [LARGE SCALE GENOMIC DNA]</scope>
    <source>
        <strain evidence="1 2">HG3</strain>
    </source>
</reference>
<organism evidence="1 2">
    <name type="scientific">Microbacterium oxydans</name>
    <dbReference type="NCBI Taxonomy" id="82380"/>
    <lineage>
        <taxon>Bacteria</taxon>
        <taxon>Bacillati</taxon>
        <taxon>Actinomycetota</taxon>
        <taxon>Actinomycetes</taxon>
        <taxon>Micrococcales</taxon>
        <taxon>Microbacteriaceae</taxon>
        <taxon>Microbacterium</taxon>
    </lineage>
</organism>
<dbReference type="InterPro" id="IPR036291">
    <property type="entry name" value="NAD(P)-bd_dom_sf"/>
</dbReference>
<gene>
    <name evidence="1" type="ORF">CVS54_00388</name>
</gene>
<accession>A0A3Q9J1R4</accession>
<evidence type="ECO:0000313" key="1">
    <source>
        <dbReference type="EMBL" id="AZS39088.1"/>
    </source>
</evidence>
<dbReference type="EMBL" id="CP031422">
    <property type="protein sequence ID" value="AZS39088.1"/>
    <property type="molecule type" value="Genomic_DNA"/>
</dbReference>
<evidence type="ECO:0000313" key="2">
    <source>
        <dbReference type="Proteomes" id="UP000274841"/>
    </source>
</evidence>
<dbReference type="Proteomes" id="UP000274841">
    <property type="component" value="Chromosome"/>
</dbReference>
<dbReference type="AlphaFoldDB" id="A0A3Q9J1R4"/>
<dbReference type="KEGG" id="moy:CVS54_00388"/>
<name>A0A3Q9J1R4_9MICO</name>
<dbReference type="Gene3D" id="3.40.50.720">
    <property type="entry name" value="NAD(P)-binding Rossmann-like Domain"/>
    <property type="match status" value="1"/>
</dbReference>
<protein>
    <submittedName>
        <fullName evidence="1">Uncharacterized protein</fullName>
    </submittedName>
</protein>